<keyword evidence="9" id="KW-1185">Reference proteome</keyword>
<keyword evidence="4 6" id="KW-0472">Membrane</keyword>
<evidence type="ECO:0000256" key="5">
    <source>
        <dbReference type="SAM" id="MobiDB-lite"/>
    </source>
</evidence>
<comment type="caution">
    <text evidence="8">The sequence shown here is derived from an EMBL/GenBank/DDBJ whole genome shotgun (WGS) entry which is preliminary data.</text>
</comment>
<name>A0ABU7FA48_9ACTN</name>
<feature type="transmembrane region" description="Helical" evidence="6">
    <location>
        <begin position="38"/>
        <end position="59"/>
    </location>
</feature>
<accession>A0ABU7FA48</accession>
<keyword evidence="3 6" id="KW-1133">Transmembrane helix</keyword>
<evidence type="ECO:0000313" key="8">
    <source>
        <dbReference type="EMBL" id="MED7820735.1"/>
    </source>
</evidence>
<keyword evidence="2 6" id="KW-0812">Transmembrane</keyword>
<evidence type="ECO:0000313" key="9">
    <source>
        <dbReference type="Proteomes" id="UP001333996"/>
    </source>
</evidence>
<dbReference type="RefSeq" id="WP_329504529.1">
    <property type="nucleotide sequence ID" value="NZ_BAAAYZ010000077.1"/>
</dbReference>
<proteinExistence type="predicted"/>
<evidence type="ECO:0000256" key="1">
    <source>
        <dbReference type="ARBA" id="ARBA00004141"/>
    </source>
</evidence>
<comment type="subcellular location">
    <subcellularLocation>
        <location evidence="1">Membrane</location>
        <topology evidence="1">Multi-pass membrane protein</topology>
    </subcellularLocation>
</comment>
<dbReference type="Pfam" id="PF07291">
    <property type="entry name" value="MauE"/>
    <property type="match status" value="1"/>
</dbReference>
<evidence type="ECO:0000256" key="2">
    <source>
        <dbReference type="ARBA" id="ARBA00022692"/>
    </source>
</evidence>
<evidence type="ECO:0000256" key="6">
    <source>
        <dbReference type="SAM" id="Phobius"/>
    </source>
</evidence>
<dbReference type="Proteomes" id="UP001333996">
    <property type="component" value="Unassembled WGS sequence"/>
</dbReference>
<reference evidence="8" key="1">
    <citation type="submission" date="2024-01" db="EMBL/GenBank/DDBJ databases">
        <title>First draft genome sequence data of TA4-1, the type strain of Gram-positive actinobacterium Streptomyces chiangmaiensis.</title>
        <authorList>
            <person name="Yasawong M."/>
            <person name="Nantapong N."/>
        </authorList>
    </citation>
    <scope>NUCLEOTIDE SEQUENCE</scope>
    <source>
        <strain evidence="8">TA4-1</strain>
    </source>
</reference>
<feature type="transmembrane region" description="Helical" evidence="6">
    <location>
        <begin position="66"/>
        <end position="88"/>
    </location>
</feature>
<evidence type="ECO:0000259" key="7">
    <source>
        <dbReference type="Pfam" id="PF07291"/>
    </source>
</evidence>
<sequence length="155" mass="16545">MVLRIMLGALCTAMAVGQLVSVDRMPRILAAYGLVDGAAAAVLAAGLITGELVCGTWLLTRPRSTAILPVWVYTAVSVVWSTLAAQAYVRGLTVANCGCFGVYLTQRLGWFVLVQDVLTLLYTAVLLRGARVPPARRESTSDGAYDNGEARARTR</sequence>
<feature type="region of interest" description="Disordered" evidence="5">
    <location>
        <begin position="135"/>
        <end position="155"/>
    </location>
</feature>
<dbReference type="EMBL" id="JAYWVC010000003">
    <property type="protein sequence ID" value="MED7820735.1"/>
    <property type="molecule type" value="Genomic_DNA"/>
</dbReference>
<organism evidence="8 9">
    <name type="scientific">Streptomyces chiangmaiensis</name>
    <dbReference type="NCBI Taxonomy" id="766497"/>
    <lineage>
        <taxon>Bacteria</taxon>
        <taxon>Bacillati</taxon>
        <taxon>Actinomycetota</taxon>
        <taxon>Actinomycetes</taxon>
        <taxon>Kitasatosporales</taxon>
        <taxon>Streptomycetaceae</taxon>
        <taxon>Streptomyces</taxon>
    </lineage>
</organism>
<gene>
    <name evidence="8" type="ORF">VXC91_01700</name>
</gene>
<evidence type="ECO:0000256" key="3">
    <source>
        <dbReference type="ARBA" id="ARBA00022989"/>
    </source>
</evidence>
<protein>
    <submittedName>
        <fullName evidence="8">MauE/DoxX family redox-associated membrane protein</fullName>
    </submittedName>
</protein>
<feature type="domain" description="Methylamine utilisation protein MauE" evidence="7">
    <location>
        <begin position="2"/>
        <end position="126"/>
    </location>
</feature>
<feature type="transmembrane region" description="Helical" evidence="6">
    <location>
        <begin position="108"/>
        <end position="127"/>
    </location>
</feature>
<dbReference type="InterPro" id="IPR009908">
    <property type="entry name" value="Methylamine_util_MauE"/>
</dbReference>
<evidence type="ECO:0000256" key="4">
    <source>
        <dbReference type="ARBA" id="ARBA00023136"/>
    </source>
</evidence>